<dbReference type="GO" id="GO:0046872">
    <property type="term" value="F:metal ion binding"/>
    <property type="evidence" value="ECO:0007669"/>
    <property type="project" value="UniProtKB-KW"/>
</dbReference>
<comment type="catalytic activity">
    <reaction evidence="10">
        <text>thymidine + ATP = dTMP + ADP + H(+)</text>
        <dbReference type="Rhea" id="RHEA:19129"/>
        <dbReference type="ChEBI" id="CHEBI:15378"/>
        <dbReference type="ChEBI" id="CHEBI:17748"/>
        <dbReference type="ChEBI" id="CHEBI:30616"/>
        <dbReference type="ChEBI" id="CHEBI:63528"/>
        <dbReference type="ChEBI" id="CHEBI:456216"/>
        <dbReference type="EC" id="2.7.1.21"/>
    </reaction>
</comment>
<evidence type="ECO:0000256" key="2">
    <source>
        <dbReference type="ARBA" id="ARBA00012118"/>
    </source>
</evidence>
<evidence type="ECO:0000256" key="9">
    <source>
        <dbReference type="ARBA" id="ARBA00022840"/>
    </source>
</evidence>
<proteinExistence type="inferred from homology"/>
<dbReference type="GO" id="GO:0004797">
    <property type="term" value="F:thymidine kinase activity"/>
    <property type="evidence" value="ECO:0007669"/>
    <property type="project" value="UniProtKB-EC"/>
</dbReference>
<evidence type="ECO:0000256" key="4">
    <source>
        <dbReference type="ARBA" id="ARBA00022679"/>
    </source>
</evidence>
<dbReference type="GO" id="GO:0005524">
    <property type="term" value="F:ATP binding"/>
    <property type="evidence" value="ECO:0007669"/>
    <property type="project" value="UniProtKB-KW"/>
</dbReference>
<evidence type="ECO:0000256" key="7">
    <source>
        <dbReference type="ARBA" id="ARBA00022777"/>
    </source>
</evidence>
<dbReference type="PROSITE" id="PS00603">
    <property type="entry name" value="TK_CELLULAR_TYPE"/>
    <property type="match status" value="1"/>
</dbReference>
<dbReference type="Pfam" id="PF00265">
    <property type="entry name" value="TK"/>
    <property type="match status" value="1"/>
</dbReference>
<dbReference type="EMBL" id="MN740865">
    <property type="protein sequence ID" value="QHS83052.1"/>
    <property type="molecule type" value="Genomic_DNA"/>
</dbReference>
<evidence type="ECO:0000256" key="8">
    <source>
        <dbReference type="ARBA" id="ARBA00022833"/>
    </source>
</evidence>
<dbReference type="PANTHER" id="PTHR11441">
    <property type="entry name" value="THYMIDINE KINASE"/>
    <property type="match status" value="1"/>
</dbReference>
<dbReference type="SUPFAM" id="SSF57716">
    <property type="entry name" value="Glucocorticoid receptor-like (DNA-binding domain)"/>
    <property type="match status" value="1"/>
</dbReference>
<dbReference type="PANTHER" id="PTHR11441:SF0">
    <property type="entry name" value="THYMIDINE KINASE, CYTOSOLIC"/>
    <property type="match status" value="1"/>
</dbReference>
<evidence type="ECO:0000256" key="10">
    <source>
        <dbReference type="ARBA" id="ARBA00048254"/>
    </source>
</evidence>
<dbReference type="EC" id="2.7.1.21" evidence="2"/>
<dbReference type="GO" id="GO:0046104">
    <property type="term" value="P:thymidine metabolic process"/>
    <property type="evidence" value="ECO:0007669"/>
    <property type="project" value="TreeGrafter"/>
</dbReference>
<accession>A0A6C0ATF0</accession>
<dbReference type="PIRSF" id="PIRSF035805">
    <property type="entry name" value="TK_cell"/>
    <property type="match status" value="1"/>
</dbReference>
<keyword evidence="8" id="KW-0862">Zinc</keyword>
<evidence type="ECO:0000313" key="11">
    <source>
        <dbReference type="EMBL" id="QHS83052.1"/>
    </source>
</evidence>
<protein>
    <recommendedName>
        <fullName evidence="2">thymidine kinase</fullName>
        <ecNumber evidence="2">2.7.1.21</ecNumber>
    </recommendedName>
</protein>
<evidence type="ECO:0000256" key="1">
    <source>
        <dbReference type="ARBA" id="ARBA00007587"/>
    </source>
</evidence>
<keyword evidence="3" id="KW-0237">DNA synthesis</keyword>
<keyword evidence="4" id="KW-0808">Transferase</keyword>
<comment type="similarity">
    <text evidence="1">Belongs to the thymidine kinase family.</text>
</comment>
<dbReference type="InterPro" id="IPR020633">
    <property type="entry name" value="Thymidine_kinase_CS"/>
</dbReference>
<evidence type="ECO:0000256" key="5">
    <source>
        <dbReference type="ARBA" id="ARBA00022723"/>
    </source>
</evidence>
<evidence type="ECO:0000256" key="3">
    <source>
        <dbReference type="ARBA" id="ARBA00022634"/>
    </source>
</evidence>
<reference evidence="11" key="1">
    <citation type="journal article" date="2020" name="Nature">
        <title>Giant virus diversity and host interactions through global metagenomics.</title>
        <authorList>
            <person name="Schulz F."/>
            <person name="Roux S."/>
            <person name="Paez-Espino D."/>
            <person name="Jungbluth S."/>
            <person name="Walsh D.A."/>
            <person name="Denef V.J."/>
            <person name="McMahon K.D."/>
            <person name="Konstantinidis K.T."/>
            <person name="Eloe-Fadrosh E.A."/>
            <person name="Kyrpides N.C."/>
            <person name="Woyke T."/>
        </authorList>
    </citation>
    <scope>NUCLEOTIDE SEQUENCE</scope>
    <source>
        <strain evidence="11">GVMAG-S-1103017-74</strain>
    </source>
</reference>
<dbReference type="SUPFAM" id="SSF52540">
    <property type="entry name" value="P-loop containing nucleoside triphosphate hydrolases"/>
    <property type="match status" value="1"/>
</dbReference>
<dbReference type="Gene3D" id="3.40.50.300">
    <property type="entry name" value="P-loop containing nucleotide triphosphate hydrolases"/>
    <property type="match status" value="1"/>
</dbReference>
<evidence type="ECO:0000256" key="6">
    <source>
        <dbReference type="ARBA" id="ARBA00022741"/>
    </source>
</evidence>
<dbReference type="FunFam" id="3.40.50.300:FF:000948">
    <property type="entry name" value="Thymidine kinase"/>
    <property type="match status" value="1"/>
</dbReference>
<keyword evidence="5" id="KW-0479">Metal-binding</keyword>
<sequence length="220" mass="23795">MAASHTSSDADASPSAPVPQRGGALELIVGPMFSGKSTELLRRVRRHRFGRRAILIVKHTADTRYTSSAAVVTHDRVTETSVCVDRLARLDAAAWARADVIAIDEGQFMPDLREFCLGACERGKQVLVAALDGTFEREPFGQVCALVPHAERVDKLCAVCGVCGHDAPFTRRLTGETDVVVVGSDDTYVPVCRVCYDLPLHAVRRGVERPGSPAVDATRK</sequence>
<dbReference type="InterPro" id="IPR001267">
    <property type="entry name" value="Thymidine_kinase"/>
</dbReference>
<dbReference type="GO" id="GO:0071897">
    <property type="term" value="P:DNA biosynthetic process"/>
    <property type="evidence" value="ECO:0007669"/>
    <property type="project" value="UniProtKB-KW"/>
</dbReference>
<dbReference type="InterPro" id="IPR027417">
    <property type="entry name" value="P-loop_NTPase"/>
</dbReference>
<keyword evidence="7" id="KW-0418">Kinase</keyword>
<keyword evidence="9" id="KW-0067">ATP-binding</keyword>
<organism evidence="11">
    <name type="scientific">viral metagenome</name>
    <dbReference type="NCBI Taxonomy" id="1070528"/>
    <lineage>
        <taxon>unclassified sequences</taxon>
        <taxon>metagenomes</taxon>
        <taxon>organismal metagenomes</taxon>
    </lineage>
</organism>
<dbReference type="Gene3D" id="3.30.60.20">
    <property type="match status" value="1"/>
</dbReference>
<dbReference type="AlphaFoldDB" id="A0A6C0ATF0"/>
<name>A0A6C0ATF0_9ZZZZ</name>
<keyword evidence="6" id="KW-0547">Nucleotide-binding</keyword>